<sequence>MAFADKGEASFIERVEGEADLGSQPDVTFTPDAERKVLRKIDLRLIPILLLSFALQYVDKIILNGAAQFGVIKDLHLYELKTNPVTGQPTQDLHRYSNATLIFYWGYLAGALVQRVPLGKLIPGSIICWGTVVMLTVLVKGYQAFLVQRLFLGVSESLVAPAFTIFTAMWWKKSEQLLRLCLWYTPTGLGDLLGSILLFGIDNPKKATFLDPKEKLITVKRIELSGVKPEDRSSKLYEIKEALVDSKIWL</sequence>
<evidence type="ECO:0000256" key="3">
    <source>
        <dbReference type="ARBA" id="ARBA00022692"/>
    </source>
</evidence>
<gene>
    <name evidence="7" type="ORF">D6C83_00784</name>
</gene>
<evidence type="ECO:0000256" key="1">
    <source>
        <dbReference type="ARBA" id="ARBA00004141"/>
    </source>
</evidence>
<comment type="subcellular location">
    <subcellularLocation>
        <location evidence="1">Membrane</location>
        <topology evidence="1">Multi-pass membrane protein</topology>
    </subcellularLocation>
</comment>
<dbReference type="EMBL" id="QZBU01000112">
    <property type="protein sequence ID" value="TIA72848.1"/>
    <property type="molecule type" value="Genomic_DNA"/>
</dbReference>
<dbReference type="AlphaFoldDB" id="A0A4T0EF44"/>
<proteinExistence type="predicted"/>
<protein>
    <recommendedName>
        <fullName evidence="9">MFS general substrate transporter</fullName>
    </recommendedName>
</protein>
<accession>A0A4T0EF44</accession>
<organism evidence="7 8">
    <name type="scientific">Aureobasidium pullulans</name>
    <name type="common">Black yeast</name>
    <name type="synonym">Pullularia pullulans</name>
    <dbReference type="NCBI Taxonomy" id="5580"/>
    <lineage>
        <taxon>Eukaryota</taxon>
        <taxon>Fungi</taxon>
        <taxon>Dikarya</taxon>
        <taxon>Ascomycota</taxon>
        <taxon>Pezizomycotina</taxon>
        <taxon>Dothideomycetes</taxon>
        <taxon>Dothideomycetidae</taxon>
        <taxon>Dothideales</taxon>
        <taxon>Saccotheciaceae</taxon>
        <taxon>Aureobasidium</taxon>
    </lineage>
</organism>
<evidence type="ECO:0008006" key="9">
    <source>
        <dbReference type="Google" id="ProtNLM"/>
    </source>
</evidence>
<dbReference type="PANTHER" id="PTHR43791">
    <property type="entry name" value="PERMEASE-RELATED"/>
    <property type="match status" value="1"/>
</dbReference>
<dbReference type="InterPro" id="IPR036259">
    <property type="entry name" value="MFS_trans_sf"/>
</dbReference>
<dbReference type="SUPFAM" id="SSF103473">
    <property type="entry name" value="MFS general substrate transporter"/>
    <property type="match status" value="1"/>
</dbReference>
<evidence type="ECO:0000256" key="2">
    <source>
        <dbReference type="ARBA" id="ARBA00022448"/>
    </source>
</evidence>
<evidence type="ECO:0000313" key="7">
    <source>
        <dbReference type="EMBL" id="TIA72848.1"/>
    </source>
</evidence>
<evidence type="ECO:0000256" key="5">
    <source>
        <dbReference type="ARBA" id="ARBA00023136"/>
    </source>
</evidence>
<keyword evidence="4 6" id="KW-1133">Transmembrane helix</keyword>
<dbReference type="Gene3D" id="1.20.1250.20">
    <property type="entry name" value="MFS general substrate transporter like domains"/>
    <property type="match status" value="1"/>
</dbReference>
<name>A0A4T0EF44_AURPU</name>
<keyword evidence="2" id="KW-0813">Transport</keyword>
<keyword evidence="5 6" id="KW-0472">Membrane</keyword>
<keyword evidence="3 6" id="KW-0812">Transmembrane</keyword>
<reference evidence="7 8" key="1">
    <citation type="submission" date="2018-10" db="EMBL/GenBank/DDBJ databases">
        <title>Fifty Aureobasidium pullulans genomes reveal a recombining polyextremotolerant generalist.</title>
        <authorList>
            <person name="Gostincar C."/>
            <person name="Turk M."/>
            <person name="Zajc J."/>
            <person name="Gunde-Cimerman N."/>
        </authorList>
    </citation>
    <scope>NUCLEOTIDE SEQUENCE [LARGE SCALE GENOMIC DNA]</scope>
    <source>
        <strain evidence="7 8">EXF-3380</strain>
    </source>
</reference>
<feature type="transmembrane region" description="Helical" evidence="6">
    <location>
        <begin position="41"/>
        <end position="58"/>
    </location>
</feature>
<feature type="transmembrane region" description="Helical" evidence="6">
    <location>
        <begin position="183"/>
        <end position="201"/>
    </location>
</feature>
<dbReference type="GO" id="GO:0016020">
    <property type="term" value="C:membrane"/>
    <property type="evidence" value="ECO:0007669"/>
    <property type="project" value="UniProtKB-SubCell"/>
</dbReference>
<feature type="transmembrane region" description="Helical" evidence="6">
    <location>
        <begin position="151"/>
        <end position="171"/>
    </location>
</feature>
<evidence type="ECO:0000256" key="6">
    <source>
        <dbReference type="SAM" id="Phobius"/>
    </source>
</evidence>
<feature type="transmembrane region" description="Helical" evidence="6">
    <location>
        <begin position="121"/>
        <end position="139"/>
    </location>
</feature>
<dbReference type="PANTHER" id="PTHR43791:SF55">
    <property type="entry name" value="TRANSPORTER, PUTATIVE (AFU_ORTHOLOGUE AFUA_6G01820)-RELATED"/>
    <property type="match status" value="1"/>
</dbReference>
<dbReference type="Proteomes" id="UP000304947">
    <property type="component" value="Unassembled WGS sequence"/>
</dbReference>
<dbReference type="GO" id="GO:0022857">
    <property type="term" value="F:transmembrane transporter activity"/>
    <property type="evidence" value="ECO:0007669"/>
    <property type="project" value="TreeGrafter"/>
</dbReference>
<comment type="caution">
    <text evidence="7">The sequence shown here is derived from an EMBL/GenBank/DDBJ whole genome shotgun (WGS) entry which is preliminary data.</text>
</comment>
<evidence type="ECO:0000313" key="8">
    <source>
        <dbReference type="Proteomes" id="UP000304947"/>
    </source>
</evidence>
<evidence type="ECO:0000256" key="4">
    <source>
        <dbReference type="ARBA" id="ARBA00022989"/>
    </source>
</evidence>